<sequence>MKVAFEYADVNGVAGRFNNERKSAGKDWLKSFCKRYNHSVRNPERCSVARAMGFNEVQVVRFSNNLKSCYLDKKFPARRKFNMDENAISTVPQYNTEGGNTKMQKDCKISSAERGQTVTAICCMIATGVFVPPALILPRKRMNSLSYKDAPNGTLPLISDTGYMNSHLFIDWLKHFVKHAKPSAEDPVLFTADDHTSRCSLPAVLFCRENHITFLPPHASHVLQPLDKCVFAPLKALYSSEAEKWLVQNPGKVITLYKVSGIFQKAYSATARVQLAEKAFRVTGIEP</sequence>
<dbReference type="AlphaFoldDB" id="A0A4Y2D0M6"/>
<dbReference type="GO" id="GO:0005634">
    <property type="term" value="C:nucleus"/>
    <property type="evidence" value="ECO:0007669"/>
    <property type="project" value="TreeGrafter"/>
</dbReference>
<gene>
    <name evidence="2" type="ORF">AVEN_60283_1</name>
</gene>
<evidence type="ECO:0000259" key="1">
    <source>
        <dbReference type="Pfam" id="PF03184"/>
    </source>
</evidence>
<dbReference type="InterPro" id="IPR050863">
    <property type="entry name" value="CenT-Element_Derived"/>
</dbReference>
<dbReference type="EMBL" id="BGPR01000273">
    <property type="protein sequence ID" value="GBM09656.1"/>
    <property type="molecule type" value="Genomic_DNA"/>
</dbReference>
<evidence type="ECO:0000313" key="3">
    <source>
        <dbReference type="Proteomes" id="UP000499080"/>
    </source>
</evidence>
<accession>A0A4Y2D0M6</accession>
<name>A0A4Y2D0M6_ARAVE</name>
<dbReference type="Pfam" id="PF03184">
    <property type="entry name" value="DDE_1"/>
    <property type="match status" value="1"/>
</dbReference>
<protein>
    <recommendedName>
        <fullName evidence="1">DDE-1 domain-containing protein</fullName>
    </recommendedName>
</protein>
<dbReference type="InterPro" id="IPR004875">
    <property type="entry name" value="DDE_SF_endonuclease_dom"/>
</dbReference>
<dbReference type="GO" id="GO:0003677">
    <property type="term" value="F:DNA binding"/>
    <property type="evidence" value="ECO:0007669"/>
    <property type="project" value="TreeGrafter"/>
</dbReference>
<feature type="domain" description="DDE-1" evidence="1">
    <location>
        <begin position="118"/>
        <end position="250"/>
    </location>
</feature>
<evidence type="ECO:0000313" key="2">
    <source>
        <dbReference type="EMBL" id="GBM09656.1"/>
    </source>
</evidence>
<organism evidence="2 3">
    <name type="scientific">Araneus ventricosus</name>
    <name type="common">Orbweaver spider</name>
    <name type="synonym">Epeira ventricosa</name>
    <dbReference type="NCBI Taxonomy" id="182803"/>
    <lineage>
        <taxon>Eukaryota</taxon>
        <taxon>Metazoa</taxon>
        <taxon>Ecdysozoa</taxon>
        <taxon>Arthropoda</taxon>
        <taxon>Chelicerata</taxon>
        <taxon>Arachnida</taxon>
        <taxon>Araneae</taxon>
        <taxon>Araneomorphae</taxon>
        <taxon>Entelegynae</taxon>
        <taxon>Araneoidea</taxon>
        <taxon>Araneidae</taxon>
        <taxon>Araneus</taxon>
    </lineage>
</organism>
<comment type="caution">
    <text evidence="2">The sequence shown here is derived from an EMBL/GenBank/DDBJ whole genome shotgun (WGS) entry which is preliminary data.</text>
</comment>
<dbReference type="PANTHER" id="PTHR19303:SF74">
    <property type="entry name" value="POGO TRANSPOSABLE ELEMENT WITH KRAB DOMAIN"/>
    <property type="match status" value="1"/>
</dbReference>
<dbReference type="Proteomes" id="UP000499080">
    <property type="component" value="Unassembled WGS sequence"/>
</dbReference>
<reference evidence="2 3" key="1">
    <citation type="journal article" date="2019" name="Sci. Rep.">
        <title>Orb-weaving spider Araneus ventricosus genome elucidates the spidroin gene catalogue.</title>
        <authorList>
            <person name="Kono N."/>
            <person name="Nakamura H."/>
            <person name="Ohtoshi R."/>
            <person name="Moran D.A.P."/>
            <person name="Shinohara A."/>
            <person name="Yoshida Y."/>
            <person name="Fujiwara M."/>
            <person name="Mori M."/>
            <person name="Tomita M."/>
            <person name="Arakawa K."/>
        </authorList>
    </citation>
    <scope>NUCLEOTIDE SEQUENCE [LARGE SCALE GENOMIC DNA]</scope>
</reference>
<dbReference type="PANTHER" id="PTHR19303">
    <property type="entry name" value="TRANSPOSON"/>
    <property type="match status" value="1"/>
</dbReference>
<proteinExistence type="predicted"/>
<dbReference type="InterPro" id="IPR036397">
    <property type="entry name" value="RNaseH_sf"/>
</dbReference>
<keyword evidence="3" id="KW-1185">Reference proteome</keyword>
<dbReference type="OrthoDB" id="6777587at2759"/>
<dbReference type="Gene3D" id="3.30.420.10">
    <property type="entry name" value="Ribonuclease H-like superfamily/Ribonuclease H"/>
    <property type="match status" value="1"/>
</dbReference>